<keyword evidence="4" id="KW-0540">Nuclease</keyword>
<sequence length="322" mass="35728">MTPTWNRRTVLGTAAALASASALAATGSTPAAAAEASATIRVTTYNMLSTEYDDHYPGITWQTRRNAFASMVRHPDNDPDILAIQEGHERPQVDDLTTLLGRCYEHFTVTEDVSPRAIIWKAAKFDRLDAGTVELFDPSVEGYLHQRFGTWVRLEHLGTGQQLMVLNVHLPSGASEERHEIRYHAAQAMAEQVQQWSAGYGDIPVILLGDFNSYYNTVIGGYESGPKLLTSLGLPEAYAAAPADTRLNPDYETYLDLNAAKAKPGVDGTRRLDYVHTYPTDRVEVLSWRLLINFREGSDTDLRTPVPSDHHPTSVTLRLSWT</sequence>
<reference evidence="4" key="2">
    <citation type="journal article" date="2021" name="PeerJ">
        <title>Extensive microbial diversity within the chicken gut microbiome revealed by metagenomics and culture.</title>
        <authorList>
            <person name="Gilroy R."/>
            <person name="Ravi A."/>
            <person name="Getino M."/>
            <person name="Pursley I."/>
            <person name="Horton D.L."/>
            <person name="Alikhan N.F."/>
            <person name="Baker D."/>
            <person name="Gharbi K."/>
            <person name="Hall N."/>
            <person name="Watson M."/>
            <person name="Adriaenssens E.M."/>
            <person name="Foster-Nyarko E."/>
            <person name="Jarju S."/>
            <person name="Secka A."/>
            <person name="Antonio M."/>
            <person name="Oren A."/>
            <person name="Chaudhuri R.R."/>
            <person name="La Ragione R."/>
            <person name="Hildebrand F."/>
            <person name="Pallen M.J."/>
        </authorList>
    </citation>
    <scope>NUCLEOTIDE SEQUENCE</scope>
    <source>
        <strain evidence="4">ChiGjej1B1-24693</strain>
    </source>
</reference>
<dbReference type="GO" id="GO:0004519">
    <property type="term" value="F:endonuclease activity"/>
    <property type="evidence" value="ECO:0007669"/>
    <property type="project" value="UniProtKB-KW"/>
</dbReference>
<dbReference type="InterPro" id="IPR036691">
    <property type="entry name" value="Endo/exonu/phosph_ase_sf"/>
</dbReference>
<evidence type="ECO:0000259" key="3">
    <source>
        <dbReference type="Pfam" id="PF03372"/>
    </source>
</evidence>
<dbReference type="PANTHER" id="PTHR12121">
    <property type="entry name" value="CARBON CATABOLITE REPRESSOR PROTEIN 4"/>
    <property type="match status" value="1"/>
</dbReference>
<name>A0A9D1KNN1_9ACTN</name>
<dbReference type="GO" id="GO:0000175">
    <property type="term" value="F:3'-5'-RNA exonuclease activity"/>
    <property type="evidence" value="ECO:0007669"/>
    <property type="project" value="TreeGrafter"/>
</dbReference>
<accession>A0A9D1KNN1</accession>
<gene>
    <name evidence="4" type="ORF">IAA98_14025</name>
</gene>
<evidence type="ECO:0000256" key="1">
    <source>
        <dbReference type="SAM" id="MobiDB-lite"/>
    </source>
</evidence>
<feature type="domain" description="Endonuclease/exonuclease/phosphatase" evidence="3">
    <location>
        <begin position="44"/>
        <end position="310"/>
    </location>
</feature>
<evidence type="ECO:0000256" key="2">
    <source>
        <dbReference type="SAM" id="SignalP"/>
    </source>
</evidence>
<feature type="signal peptide" evidence="2">
    <location>
        <begin position="1"/>
        <end position="24"/>
    </location>
</feature>
<evidence type="ECO:0000313" key="4">
    <source>
        <dbReference type="EMBL" id="HIT76696.1"/>
    </source>
</evidence>
<feature type="chain" id="PRO_5039588176" evidence="2">
    <location>
        <begin position="25"/>
        <end position="322"/>
    </location>
</feature>
<feature type="region of interest" description="Disordered" evidence="1">
    <location>
        <begin position="301"/>
        <end position="322"/>
    </location>
</feature>
<proteinExistence type="predicted"/>
<dbReference type="EMBL" id="DVLP01000408">
    <property type="protein sequence ID" value="HIT76696.1"/>
    <property type="molecule type" value="Genomic_DNA"/>
</dbReference>
<dbReference type="PANTHER" id="PTHR12121:SF36">
    <property type="entry name" value="ENDONUCLEASE_EXONUCLEASE_PHOSPHATASE DOMAIN-CONTAINING PROTEIN"/>
    <property type="match status" value="1"/>
</dbReference>
<dbReference type="PROSITE" id="PS51318">
    <property type="entry name" value="TAT"/>
    <property type="match status" value="1"/>
</dbReference>
<dbReference type="AlphaFoldDB" id="A0A9D1KNN1"/>
<comment type="caution">
    <text evidence="4">The sequence shown here is derived from an EMBL/GenBank/DDBJ whole genome shotgun (WGS) entry which is preliminary data.</text>
</comment>
<protein>
    <submittedName>
        <fullName evidence="4">Endonuclease/exonuclease/phosphatase family protein</fullName>
    </submittedName>
</protein>
<feature type="compositionally biased region" description="Basic and acidic residues" evidence="1">
    <location>
        <begin position="301"/>
        <end position="312"/>
    </location>
</feature>
<feature type="compositionally biased region" description="Polar residues" evidence="1">
    <location>
        <begin position="313"/>
        <end position="322"/>
    </location>
</feature>
<dbReference type="InterPro" id="IPR050410">
    <property type="entry name" value="CCR4/nocturin_mRNA_transcr"/>
</dbReference>
<reference evidence="4" key="1">
    <citation type="submission" date="2020-10" db="EMBL/GenBank/DDBJ databases">
        <authorList>
            <person name="Gilroy R."/>
        </authorList>
    </citation>
    <scope>NUCLEOTIDE SEQUENCE</scope>
    <source>
        <strain evidence="4">ChiGjej1B1-24693</strain>
    </source>
</reference>
<keyword evidence="4" id="KW-0378">Hydrolase</keyword>
<organism evidence="4 5">
    <name type="scientific">Candidatus Avipropionibacterium avicola</name>
    <dbReference type="NCBI Taxonomy" id="2840701"/>
    <lineage>
        <taxon>Bacteria</taxon>
        <taxon>Bacillati</taxon>
        <taxon>Actinomycetota</taxon>
        <taxon>Actinomycetes</taxon>
        <taxon>Propionibacteriales</taxon>
        <taxon>Propionibacteriaceae</taxon>
        <taxon>Propionibacteriaceae incertae sedis</taxon>
        <taxon>Candidatus Avipropionibacterium</taxon>
    </lineage>
</organism>
<dbReference type="InterPro" id="IPR006311">
    <property type="entry name" value="TAT_signal"/>
</dbReference>
<dbReference type="Gene3D" id="3.60.10.10">
    <property type="entry name" value="Endonuclease/exonuclease/phosphatase"/>
    <property type="match status" value="1"/>
</dbReference>
<keyword evidence="2" id="KW-0732">Signal</keyword>
<evidence type="ECO:0000313" key="5">
    <source>
        <dbReference type="Proteomes" id="UP000886842"/>
    </source>
</evidence>
<keyword evidence="4" id="KW-0255">Endonuclease</keyword>
<dbReference type="Proteomes" id="UP000886842">
    <property type="component" value="Unassembled WGS sequence"/>
</dbReference>
<dbReference type="Pfam" id="PF03372">
    <property type="entry name" value="Exo_endo_phos"/>
    <property type="match status" value="1"/>
</dbReference>
<dbReference type="SUPFAM" id="SSF56219">
    <property type="entry name" value="DNase I-like"/>
    <property type="match status" value="1"/>
</dbReference>
<dbReference type="InterPro" id="IPR005135">
    <property type="entry name" value="Endo/exonuclease/phosphatase"/>
</dbReference>